<dbReference type="EMBL" id="ASHM01125318">
    <property type="protein sequence ID" value="PNX57864.1"/>
    <property type="molecule type" value="Genomic_DNA"/>
</dbReference>
<evidence type="ECO:0000313" key="2">
    <source>
        <dbReference type="Proteomes" id="UP000236291"/>
    </source>
</evidence>
<reference evidence="1 2" key="2">
    <citation type="journal article" date="2017" name="Front. Plant Sci.">
        <title>Gene Classification and Mining of Molecular Markers Useful in Red Clover (Trifolium pratense) Breeding.</title>
        <authorList>
            <person name="Istvanek J."/>
            <person name="Dluhosova J."/>
            <person name="Dluhos P."/>
            <person name="Patkova L."/>
            <person name="Nedelnik J."/>
            <person name="Repkova J."/>
        </authorList>
    </citation>
    <scope>NUCLEOTIDE SEQUENCE [LARGE SCALE GENOMIC DNA]</scope>
    <source>
        <strain evidence="2">cv. Tatra</strain>
        <tissue evidence="1">Young leaves</tissue>
    </source>
</reference>
<evidence type="ECO:0000313" key="1">
    <source>
        <dbReference type="EMBL" id="PNX57864.1"/>
    </source>
</evidence>
<name>A0A2K3JV14_TRIPR</name>
<dbReference type="STRING" id="57577.A0A2K3JV14"/>
<proteinExistence type="predicted"/>
<dbReference type="PANTHER" id="PTHR48476:SF1">
    <property type="entry name" value="SHORT-CHAIN DEHYDROGENASE TIC 32, CHLOROPLASTIC-LIKE"/>
    <property type="match status" value="1"/>
</dbReference>
<protein>
    <submittedName>
        <fullName evidence="1">Short-chain dehydrogenase TIC 32 chloroplastic-like</fullName>
    </submittedName>
</protein>
<feature type="non-terminal residue" evidence="1">
    <location>
        <position position="35"/>
    </location>
</feature>
<dbReference type="InterPro" id="IPR055280">
    <property type="entry name" value="TIC32"/>
</dbReference>
<sequence>MWLFSRKGPSGFSASSTAEDVTQEIDATGLTAIVT</sequence>
<accession>A0A2K3JV14</accession>
<gene>
    <name evidence="1" type="ORF">L195_g058905</name>
</gene>
<dbReference type="Proteomes" id="UP000236291">
    <property type="component" value="Unassembled WGS sequence"/>
</dbReference>
<comment type="caution">
    <text evidence="1">The sequence shown here is derived from an EMBL/GenBank/DDBJ whole genome shotgun (WGS) entry which is preliminary data.</text>
</comment>
<reference evidence="1 2" key="1">
    <citation type="journal article" date="2014" name="Am. J. Bot.">
        <title>Genome assembly and annotation for red clover (Trifolium pratense; Fabaceae).</title>
        <authorList>
            <person name="Istvanek J."/>
            <person name="Jaros M."/>
            <person name="Krenek A."/>
            <person name="Repkova J."/>
        </authorList>
    </citation>
    <scope>NUCLEOTIDE SEQUENCE [LARGE SCALE GENOMIC DNA]</scope>
    <source>
        <strain evidence="2">cv. Tatra</strain>
        <tissue evidence="1">Young leaves</tissue>
    </source>
</reference>
<dbReference type="AlphaFoldDB" id="A0A2K3JV14"/>
<organism evidence="1 2">
    <name type="scientific">Trifolium pratense</name>
    <name type="common">Red clover</name>
    <dbReference type="NCBI Taxonomy" id="57577"/>
    <lineage>
        <taxon>Eukaryota</taxon>
        <taxon>Viridiplantae</taxon>
        <taxon>Streptophyta</taxon>
        <taxon>Embryophyta</taxon>
        <taxon>Tracheophyta</taxon>
        <taxon>Spermatophyta</taxon>
        <taxon>Magnoliopsida</taxon>
        <taxon>eudicotyledons</taxon>
        <taxon>Gunneridae</taxon>
        <taxon>Pentapetalae</taxon>
        <taxon>rosids</taxon>
        <taxon>fabids</taxon>
        <taxon>Fabales</taxon>
        <taxon>Fabaceae</taxon>
        <taxon>Papilionoideae</taxon>
        <taxon>50 kb inversion clade</taxon>
        <taxon>NPAAA clade</taxon>
        <taxon>Hologalegina</taxon>
        <taxon>IRL clade</taxon>
        <taxon>Trifolieae</taxon>
        <taxon>Trifolium</taxon>
    </lineage>
</organism>
<dbReference type="PANTHER" id="PTHR48476">
    <property type="entry name" value="SHORT-CHAIN DEHYDROGENASE TIC 32, CHLOROPLASTIC-LIKE"/>
    <property type="match status" value="1"/>
</dbReference>